<evidence type="ECO:0000313" key="2">
    <source>
        <dbReference type="EMBL" id="CAD2154031.1"/>
    </source>
</evidence>
<dbReference type="InterPro" id="IPR001810">
    <property type="entry name" value="F-box_dom"/>
</dbReference>
<dbReference type="PROSITE" id="PS50181">
    <property type="entry name" value="FBOX"/>
    <property type="match status" value="1"/>
</dbReference>
<dbReference type="Gene3D" id="1.20.1280.50">
    <property type="match status" value="1"/>
</dbReference>
<dbReference type="EMBL" id="CAJEWN010000055">
    <property type="protein sequence ID" value="CAD2154031.1"/>
    <property type="molecule type" value="Genomic_DNA"/>
</dbReference>
<dbReference type="Pfam" id="PF12937">
    <property type="entry name" value="F-box-like"/>
    <property type="match status" value="1"/>
</dbReference>
<reference evidence="2 3" key="1">
    <citation type="submission" date="2020-08" db="EMBL/GenBank/DDBJ databases">
        <authorList>
            <person name="Koutsovoulos G."/>
            <person name="Danchin GJ E."/>
        </authorList>
    </citation>
    <scope>NUCLEOTIDE SEQUENCE [LARGE SCALE GENOMIC DNA]</scope>
</reference>
<comment type="caution">
    <text evidence="2">The sequence shown here is derived from an EMBL/GenBank/DDBJ whole genome shotgun (WGS) entry which is preliminary data.</text>
</comment>
<protein>
    <recommendedName>
        <fullName evidence="1">F-box domain-containing protein</fullName>
    </recommendedName>
</protein>
<dbReference type="AlphaFoldDB" id="A0A6V7UFQ6"/>
<sequence>MNFLPPEVQLDIFKCLNFTQLLNVQQTNCYFKNFINEYEDELARKKCHKLLFSYIHWKKLYHDEFFKPEPKLYDFELSEELENKWKYGIKKSIPLYFSDNSRRMHTAICTILDRESGQDNRHF</sequence>
<gene>
    <name evidence="2" type="ORF">MENT_LOCUS11339</name>
</gene>
<feature type="domain" description="F-box" evidence="1">
    <location>
        <begin position="1"/>
        <end position="46"/>
    </location>
</feature>
<evidence type="ECO:0000259" key="1">
    <source>
        <dbReference type="PROSITE" id="PS50181"/>
    </source>
</evidence>
<organism evidence="2 3">
    <name type="scientific">Meloidogyne enterolobii</name>
    <name type="common">Root-knot nematode worm</name>
    <name type="synonym">Meloidogyne mayaguensis</name>
    <dbReference type="NCBI Taxonomy" id="390850"/>
    <lineage>
        <taxon>Eukaryota</taxon>
        <taxon>Metazoa</taxon>
        <taxon>Ecdysozoa</taxon>
        <taxon>Nematoda</taxon>
        <taxon>Chromadorea</taxon>
        <taxon>Rhabditida</taxon>
        <taxon>Tylenchina</taxon>
        <taxon>Tylenchomorpha</taxon>
        <taxon>Tylenchoidea</taxon>
        <taxon>Meloidogynidae</taxon>
        <taxon>Meloidogyninae</taxon>
        <taxon>Meloidogyne</taxon>
    </lineage>
</organism>
<dbReference type="InterPro" id="IPR036047">
    <property type="entry name" value="F-box-like_dom_sf"/>
</dbReference>
<dbReference type="SUPFAM" id="SSF81383">
    <property type="entry name" value="F-box domain"/>
    <property type="match status" value="1"/>
</dbReference>
<dbReference type="Proteomes" id="UP000580250">
    <property type="component" value="Unassembled WGS sequence"/>
</dbReference>
<proteinExistence type="predicted"/>
<accession>A0A6V7UFQ6</accession>
<evidence type="ECO:0000313" key="3">
    <source>
        <dbReference type="Proteomes" id="UP000580250"/>
    </source>
</evidence>
<name>A0A6V7UFQ6_MELEN</name>